<keyword evidence="2" id="KW-1133">Transmembrane helix</keyword>
<feature type="transmembrane region" description="Helical" evidence="2">
    <location>
        <begin position="151"/>
        <end position="173"/>
    </location>
</feature>
<evidence type="ECO:0000256" key="1">
    <source>
        <dbReference type="SAM" id="MobiDB-lite"/>
    </source>
</evidence>
<feature type="transmembrane region" description="Helical" evidence="2">
    <location>
        <begin position="185"/>
        <end position="204"/>
    </location>
</feature>
<keyword evidence="2 3" id="KW-0812">Transmembrane</keyword>
<feature type="compositionally biased region" description="Polar residues" evidence="1">
    <location>
        <begin position="16"/>
        <end position="33"/>
    </location>
</feature>
<organism evidence="3 4">
    <name type="scientific">Tetrahymena thermophila (strain SB210)</name>
    <dbReference type="NCBI Taxonomy" id="312017"/>
    <lineage>
        <taxon>Eukaryota</taxon>
        <taxon>Sar</taxon>
        <taxon>Alveolata</taxon>
        <taxon>Ciliophora</taxon>
        <taxon>Intramacronucleata</taxon>
        <taxon>Oligohymenophorea</taxon>
        <taxon>Hymenostomatida</taxon>
        <taxon>Tetrahymenina</taxon>
        <taxon>Tetrahymenidae</taxon>
        <taxon>Tetrahymena</taxon>
    </lineage>
</organism>
<dbReference type="GeneID" id="7846430"/>
<name>Q22CZ3_TETTS</name>
<feature type="region of interest" description="Disordered" evidence="1">
    <location>
        <begin position="47"/>
        <end position="92"/>
    </location>
</feature>
<proteinExistence type="predicted"/>
<reference evidence="4" key="1">
    <citation type="journal article" date="2006" name="PLoS Biol.">
        <title>Macronuclear genome sequence of the ciliate Tetrahymena thermophila, a model eukaryote.</title>
        <authorList>
            <person name="Eisen J.A."/>
            <person name="Coyne R.S."/>
            <person name="Wu M."/>
            <person name="Wu D."/>
            <person name="Thiagarajan M."/>
            <person name="Wortman J.R."/>
            <person name="Badger J.H."/>
            <person name="Ren Q."/>
            <person name="Amedeo P."/>
            <person name="Jones K.M."/>
            <person name="Tallon L.J."/>
            <person name="Delcher A.L."/>
            <person name="Salzberg S.L."/>
            <person name="Silva J.C."/>
            <person name="Haas B.J."/>
            <person name="Majoros W.H."/>
            <person name="Farzad M."/>
            <person name="Carlton J.M."/>
            <person name="Smith R.K. Jr."/>
            <person name="Garg J."/>
            <person name="Pearlman R.E."/>
            <person name="Karrer K.M."/>
            <person name="Sun L."/>
            <person name="Manning G."/>
            <person name="Elde N.C."/>
            <person name="Turkewitz A.P."/>
            <person name="Asai D.J."/>
            <person name="Wilkes D.E."/>
            <person name="Wang Y."/>
            <person name="Cai H."/>
            <person name="Collins K."/>
            <person name="Stewart B.A."/>
            <person name="Lee S.R."/>
            <person name="Wilamowska K."/>
            <person name="Weinberg Z."/>
            <person name="Ruzzo W.L."/>
            <person name="Wloga D."/>
            <person name="Gaertig J."/>
            <person name="Frankel J."/>
            <person name="Tsao C.-C."/>
            <person name="Gorovsky M.A."/>
            <person name="Keeling P.J."/>
            <person name="Waller R.F."/>
            <person name="Patron N.J."/>
            <person name="Cherry J.M."/>
            <person name="Stover N.A."/>
            <person name="Krieger C.J."/>
            <person name="del Toro C."/>
            <person name="Ryder H.F."/>
            <person name="Williamson S.C."/>
            <person name="Barbeau R.A."/>
            <person name="Hamilton E.P."/>
            <person name="Orias E."/>
        </authorList>
    </citation>
    <scope>NUCLEOTIDE SEQUENCE [LARGE SCALE GENOMIC DNA]</scope>
    <source>
        <strain evidence="4">SB210</strain>
    </source>
</reference>
<dbReference type="KEGG" id="tet:TTHERM_01014430"/>
<evidence type="ECO:0000256" key="2">
    <source>
        <dbReference type="SAM" id="Phobius"/>
    </source>
</evidence>
<accession>Q22CZ3</accession>
<dbReference type="InParanoid" id="Q22CZ3"/>
<keyword evidence="2" id="KW-0472">Membrane</keyword>
<sequence>MDIESIKGRGDYKPPSSFQNDIEQQKASNNLKQNDYQSFSNYSQFTQIESSKKQSDQKQNNKIGRKTSWLTSQSSESVSSSSSSGYQQTNVNNSDNQSINFDGIQFSLMNTLNLFMKDNFTVYIIRGIQARNPNAGAVQIIAHSTSFIDEAALIIVLLAIHFIETIAIVWNSYSSQRYFLPQKSKICVGLCIILLLTAIGIIIAKSDESKSLPNRISILLLIQMIASGLLFHINHQIQLIYKVFI</sequence>
<dbReference type="EMBL" id="GG662521">
    <property type="protein sequence ID" value="EAR83126.2"/>
    <property type="molecule type" value="Genomic_DNA"/>
</dbReference>
<keyword evidence="4" id="KW-1185">Reference proteome</keyword>
<protein>
    <submittedName>
        <fullName evidence="3">Transmembrane protein, putative</fullName>
    </submittedName>
</protein>
<dbReference type="AlphaFoldDB" id="Q22CZ3"/>
<gene>
    <name evidence="3" type="ORF">TTHERM_01014430</name>
</gene>
<feature type="compositionally biased region" description="Low complexity" evidence="1">
    <location>
        <begin position="68"/>
        <end position="84"/>
    </location>
</feature>
<evidence type="ECO:0000313" key="3">
    <source>
        <dbReference type="EMBL" id="EAR83126.2"/>
    </source>
</evidence>
<dbReference type="HOGENOM" id="CLU_1211905_0_0_1"/>
<feature type="compositionally biased region" description="Basic and acidic residues" evidence="1">
    <location>
        <begin position="1"/>
        <end position="12"/>
    </location>
</feature>
<evidence type="ECO:0000313" key="4">
    <source>
        <dbReference type="Proteomes" id="UP000009168"/>
    </source>
</evidence>
<dbReference type="RefSeq" id="XP_001030789.2">
    <property type="nucleotide sequence ID" value="XM_001030789.2"/>
</dbReference>
<feature type="region of interest" description="Disordered" evidence="1">
    <location>
        <begin position="1"/>
        <end position="33"/>
    </location>
</feature>
<dbReference type="Proteomes" id="UP000009168">
    <property type="component" value="Unassembled WGS sequence"/>
</dbReference>
<feature type="transmembrane region" description="Helical" evidence="2">
    <location>
        <begin position="216"/>
        <end position="233"/>
    </location>
</feature>